<dbReference type="InterPro" id="IPR003749">
    <property type="entry name" value="ThiS/MoaD-like"/>
</dbReference>
<reference evidence="3" key="1">
    <citation type="journal article" date="2014" name="Int. J. Syst. Evol. Microbiol.">
        <title>Complete genome of a new Firmicutes species belonging to the dominant human colonic microbiota ('Ruminococcus bicirculans') reveals two chromosomes and a selective capacity to utilize plant glucans.</title>
        <authorList>
            <consortium name="NISC Comparative Sequencing Program"/>
            <person name="Wegmann U."/>
            <person name="Louis P."/>
            <person name="Goesmann A."/>
            <person name="Henrissat B."/>
            <person name="Duncan S.H."/>
            <person name="Flint H.J."/>
        </authorList>
    </citation>
    <scope>NUCLEOTIDE SEQUENCE</scope>
    <source>
        <strain evidence="3">JCM 17810</strain>
    </source>
</reference>
<dbReference type="Pfam" id="PF02597">
    <property type="entry name" value="ThiS"/>
    <property type="match status" value="1"/>
</dbReference>
<sequence length="114" mass="11174">MTARAEDTMDAGNTTTADGDSTAGGAAVVRLRYFAAAAEAAGSPGEDLTLPAGSTVADLITALTDAHGPKLGRVLTISSLLVDGVTTVVAENGDATLTSGSEVQVDVLPPFAGG</sequence>
<dbReference type="EMBL" id="BAABGN010000004">
    <property type="protein sequence ID" value="GAA4420308.1"/>
    <property type="molecule type" value="Genomic_DNA"/>
</dbReference>
<keyword evidence="4" id="KW-1185">Reference proteome</keyword>
<dbReference type="RefSeq" id="WP_345214856.1">
    <property type="nucleotide sequence ID" value="NZ_BAABGN010000002.1"/>
</dbReference>
<name>A0ABP8L184_9MICO</name>
<evidence type="ECO:0000256" key="1">
    <source>
        <dbReference type="SAM" id="MobiDB-lite"/>
    </source>
</evidence>
<evidence type="ECO:0000313" key="4">
    <source>
        <dbReference type="Proteomes" id="UP001500622"/>
    </source>
</evidence>
<dbReference type="InterPro" id="IPR012675">
    <property type="entry name" value="Beta-grasp_dom_sf"/>
</dbReference>
<reference evidence="4" key="2">
    <citation type="journal article" date="2019" name="Int. J. Syst. Evol. Microbiol.">
        <title>The Global Catalogue of Microorganisms (GCM) 10K type strain sequencing project: providing services to taxonomists for standard genome sequencing and annotation.</title>
        <authorList>
            <consortium name="The Broad Institute Genomics Platform"/>
            <consortium name="The Broad Institute Genome Sequencing Center for Infectious Disease"/>
            <person name="Wu L."/>
            <person name="Ma J."/>
        </authorList>
    </citation>
    <scope>NUCLEOTIDE SEQUENCE [LARGE SCALE GENOMIC DNA]</scope>
    <source>
        <strain evidence="4">JCM 17810</strain>
    </source>
</reference>
<dbReference type="CDD" id="cd17040">
    <property type="entry name" value="Ubl_MoaD_like"/>
    <property type="match status" value="1"/>
</dbReference>
<evidence type="ECO:0000313" key="3">
    <source>
        <dbReference type="EMBL" id="GAA4420308.1"/>
    </source>
</evidence>
<evidence type="ECO:0000313" key="2">
    <source>
        <dbReference type="EMBL" id="GAA4416756.1"/>
    </source>
</evidence>
<dbReference type="SUPFAM" id="SSF54285">
    <property type="entry name" value="MoaD/ThiS"/>
    <property type="match status" value="1"/>
</dbReference>
<feature type="region of interest" description="Disordered" evidence="1">
    <location>
        <begin position="1"/>
        <end position="22"/>
    </location>
</feature>
<proteinExistence type="predicted"/>
<accession>A0ABP8L184</accession>
<reference evidence="3" key="3">
    <citation type="submission" date="2023-12" db="EMBL/GenBank/DDBJ databases">
        <authorList>
            <person name="Sun Q."/>
            <person name="Inoue M."/>
        </authorList>
    </citation>
    <scope>NUCLEOTIDE SEQUENCE</scope>
    <source>
        <strain evidence="3">JCM 17810</strain>
    </source>
</reference>
<comment type="caution">
    <text evidence="3">The sequence shown here is derived from an EMBL/GenBank/DDBJ whole genome shotgun (WGS) entry which is preliminary data.</text>
</comment>
<protein>
    <submittedName>
        <fullName evidence="3">MoaD/ThiS family protein</fullName>
    </submittedName>
</protein>
<gene>
    <name evidence="2" type="ORF">GCM10023169_04400</name>
    <name evidence="3" type="ORF">GCM10023169_12010</name>
</gene>
<dbReference type="Gene3D" id="3.10.20.30">
    <property type="match status" value="1"/>
</dbReference>
<organism evidence="3 4">
    <name type="scientific">Georgenia halophila</name>
    <dbReference type="NCBI Taxonomy" id="620889"/>
    <lineage>
        <taxon>Bacteria</taxon>
        <taxon>Bacillati</taxon>
        <taxon>Actinomycetota</taxon>
        <taxon>Actinomycetes</taxon>
        <taxon>Micrococcales</taxon>
        <taxon>Bogoriellaceae</taxon>
        <taxon>Georgenia</taxon>
    </lineage>
</organism>
<dbReference type="InterPro" id="IPR016155">
    <property type="entry name" value="Mopterin_synth/thiamin_S_b"/>
</dbReference>
<feature type="compositionally biased region" description="Low complexity" evidence="1">
    <location>
        <begin position="10"/>
        <end position="22"/>
    </location>
</feature>
<dbReference type="Proteomes" id="UP001500622">
    <property type="component" value="Unassembled WGS sequence"/>
</dbReference>
<dbReference type="EMBL" id="BAABGN010000002">
    <property type="protein sequence ID" value="GAA4416756.1"/>
    <property type="molecule type" value="Genomic_DNA"/>
</dbReference>